<protein>
    <submittedName>
        <fullName evidence="1">Uncharacterized protein</fullName>
    </submittedName>
</protein>
<sequence>MNFTTPNCLRQCSWRQLSDDKIKFCIILGRAIALIPLIYRDASRLYPIEWEDITRLVIILI</sequence>
<dbReference type="EMBL" id="DS989877">
    <property type="protein sequence ID" value="EDX71018.1"/>
    <property type="molecule type" value="Genomic_DNA"/>
</dbReference>
<accession>B4W463</accession>
<proteinExistence type="predicted"/>
<dbReference type="HOGENOM" id="CLU_2914551_0_0_3"/>
<dbReference type="AlphaFoldDB" id="B4W463"/>
<evidence type="ECO:0000313" key="2">
    <source>
        <dbReference type="Proteomes" id="UP000003835"/>
    </source>
</evidence>
<organism evidence="1 2">
    <name type="scientific">Coleofasciculus chthonoplastes PCC 7420</name>
    <dbReference type="NCBI Taxonomy" id="118168"/>
    <lineage>
        <taxon>Bacteria</taxon>
        <taxon>Bacillati</taxon>
        <taxon>Cyanobacteriota</taxon>
        <taxon>Cyanophyceae</taxon>
        <taxon>Coleofasciculales</taxon>
        <taxon>Coleofasciculaceae</taxon>
        <taxon>Coleofasciculus</taxon>
    </lineage>
</organism>
<keyword evidence="2" id="KW-1185">Reference proteome</keyword>
<name>B4W463_9CYAN</name>
<reference evidence="1 2" key="1">
    <citation type="submission" date="2008-07" db="EMBL/GenBank/DDBJ databases">
        <authorList>
            <person name="Tandeau de Marsac N."/>
            <person name="Ferriera S."/>
            <person name="Johnson J."/>
            <person name="Kravitz S."/>
            <person name="Beeson K."/>
            <person name="Sutton G."/>
            <person name="Rogers Y.-H."/>
            <person name="Friedman R."/>
            <person name="Frazier M."/>
            <person name="Venter J.C."/>
        </authorList>
    </citation>
    <scope>NUCLEOTIDE SEQUENCE [LARGE SCALE GENOMIC DNA]</scope>
    <source>
        <strain evidence="1 2">PCC 7420</strain>
    </source>
</reference>
<dbReference type="Proteomes" id="UP000003835">
    <property type="component" value="Unassembled WGS sequence"/>
</dbReference>
<evidence type="ECO:0000313" key="1">
    <source>
        <dbReference type="EMBL" id="EDX71018.1"/>
    </source>
</evidence>
<gene>
    <name evidence="1" type="ORF">MC7420_6618</name>
</gene>